<dbReference type="Gene3D" id="1.20.1420.30">
    <property type="entry name" value="NCX, central ion-binding region"/>
    <property type="match status" value="2"/>
</dbReference>
<evidence type="ECO:0000256" key="6">
    <source>
        <dbReference type="ARBA" id="ARBA00023136"/>
    </source>
</evidence>
<feature type="domain" description="Sodium/calcium exchanger membrane region" evidence="10">
    <location>
        <begin position="539"/>
        <end position="688"/>
    </location>
</feature>
<evidence type="ECO:0000256" key="3">
    <source>
        <dbReference type="ARBA" id="ARBA00022448"/>
    </source>
</evidence>
<dbReference type="GO" id="GO:0008324">
    <property type="term" value="F:monoatomic cation transmembrane transporter activity"/>
    <property type="evidence" value="ECO:0007669"/>
    <property type="project" value="TreeGrafter"/>
</dbReference>
<feature type="transmembrane region" description="Helical" evidence="8">
    <location>
        <begin position="603"/>
        <end position="627"/>
    </location>
</feature>
<organism evidence="11 12">
    <name type="scientific">Lichtheimia ornata</name>
    <dbReference type="NCBI Taxonomy" id="688661"/>
    <lineage>
        <taxon>Eukaryota</taxon>
        <taxon>Fungi</taxon>
        <taxon>Fungi incertae sedis</taxon>
        <taxon>Mucoromycota</taxon>
        <taxon>Mucoromycotina</taxon>
        <taxon>Mucoromycetes</taxon>
        <taxon>Mucorales</taxon>
        <taxon>Lichtheimiaceae</taxon>
        <taxon>Lichtheimia</taxon>
    </lineage>
</organism>
<evidence type="ECO:0000256" key="7">
    <source>
        <dbReference type="SAM" id="MobiDB-lite"/>
    </source>
</evidence>
<keyword evidence="4 8" id="KW-0812">Transmembrane</keyword>
<feature type="transmembrane region" description="Helical" evidence="8">
    <location>
        <begin position="504"/>
        <end position="522"/>
    </location>
</feature>
<protein>
    <recommendedName>
        <fullName evidence="10">Sodium/calcium exchanger membrane region domain-containing protein</fullName>
    </recommendedName>
</protein>
<feature type="transmembrane region" description="Helical" evidence="8">
    <location>
        <begin position="166"/>
        <end position="187"/>
    </location>
</feature>
<feature type="transmembrane region" description="Helical" evidence="8">
    <location>
        <begin position="96"/>
        <end position="115"/>
    </location>
</feature>
<keyword evidence="3" id="KW-0813">Transport</keyword>
<feature type="chain" id="PRO_5042232864" description="Sodium/calcium exchanger membrane region domain-containing protein" evidence="9">
    <location>
        <begin position="24"/>
        <end position="696"/>
    </location>
</feature>
<feature type="domain" description="Sodium/calcium exchanger membrane region" evidence="10">
    <location>
        <begin position="103"/>
        <end position="242"/>
    </location>
</feature>
<dbReference type="GO" id="GO:0016020">
    <property type="term" value="C:membrane"/>
    <property type="evidence" value="ECO:0007669"/>
    <property type="project" value="UniProtKB-SubCell"/>
</dbReference>
<feature type="transmembrane region" description="Helical" evidence="8">
    <location>
        <begin position="560"/>
        <end position="582"/>
    </location>
</feature>
<comment type="subcellular location">
    <subcellularLocation>
        <location evidence="1">Membrane</location>
        <topology evidence="1">Multi-pass membrane protein</topology>
    </subcellularLocation>
</comment>
<feature type="transmembrane region" description="Helical" evidence="8">
    <location>
        <begin position="639"/>
        <end position="659"/>
    </location>
</feature>
<feature type="compositionally biased region" description="Polar residues" evidence="7">
    <location>
        <begin position="357"/>
        <end position="374"/>
    </location>
</feature>
<evidence type="ECO:0000256" key="9">
    <source>
        <dbReference type="SAM" id="SignalP"/>
    </source>
</evidence>
<comment type="caution">
    <text evidence="11">The sequence shown here is derived from an EMBL/GenBank/DDBJ whole genome shotgun (WGS) entry which is preliminary data.</text>
</comment>
<feature type="transmembrane region" description="Helical" evidence="8">
    <location>
        <begin position="671"/>
        <end position="690"/>
    </location>
</feature>
<dbReference type="PANTHER" id="PTHR12266:SF0">
    <property type="entry name" value="MITOCHONDRIAL SODIUM_CALCIUM EXCHANGER PROTEIN"/>
    <property type="match status" value="1"/>
</dbReference>
<dbReference type="Proteomes" id="UP001234581">
    <property type="component" value="Unassembled WGS sequence"/>
</dbReference>
<dbReference type="InterPro" id="IPR044880">
    <property type="entry name" value="NCX_ion-bd_dom_sf"/>
</dbReference>
<feature type="transmembrane region" description="Helical" evidence="8">
    <location>
        <begin position="199"/>
        <end position="218"/>
    </location>
</feature>
<evidence type="ECO:0000259" key="10">
    <source>
        <dbReference type="Pfam" id="PF01699"/>
    </source>
</evidence>
<evidence type="ECO:0000256" key="4">
    <source>
        <dbReference type="ARBA" id="ARBA00022692"/>
    </source>
</evidence>
<proteinExistence type="inferred from homology"/>
<dbReference type="EMBL" id="JARTCD010000123">
    <property type="protein sequence ID" value="KAJ8652028.1"/>
    <property type="molecule type" value="Genomic_DNA"/>
</dbReference>
<dbReference type="AlphaFoldDB" id="A0AAD7XT48"/>
<keyword evidence="12" id="KW-1185">Reference proteome</keyword>
<dbReference type="InterPro" id="IPR004837">
    <property type="entry name" value="NaCa_Exmemb"/>
</dbReference>
<dbReference type="PANTHER" id="PTHR12266">
    <property type="entry name" value="NA+/CA2+ K+ INDEPENDENT EXCHANGER"/>
    <property type="match status" value="1"/>
</dbReference>
<gene>
    <name evidence="11" type="ORF">O0I10_012372</name>
</gene>
<name>A0AAD7XT48_9FUNG</name>
<dbReference type="GeneID" id="83219746"/>
<keyword evidence="9" id="KW-0732">Signal</keyword>
<evidence type="ECO:0000256" key="8">
    <source>
        <dbReference type="SAM" id="Phobius"/>
    </source>
</evidence>
<keyword evidence="6 8" id="KW-0472">Membrane</keyword>
<feature type="signal peptide" evidence="9">
    <location>
        <begin position="1"/>
        <end position="23"/>
    </location>
</feature>
<feature type="transmembrane region" description="Helical" evidence="8">
    <location>
        <begin position="479"/>
        <end position="498"/>
    </location>
</feature>
<evidence type="ECO:0000256" key="5">
    <source>
        <dbReference type="ARBA" id="ARBA00022989"/>
    </source>
</evidence>
<dbReference type="Pfam" id="PF01699">
    <property type="entry name" value="Na_Ca_ex"/>
    <property type="match status" value="2"/>
</dbReference>
<accession>A0AAD7XT48</accession>
<feature type="transmembrane region" description="Helical" evidence="8">
    <location>
        <begin position="534"/>
        <end position="554"/>
    </location>
</feature>
<evidence type="ECO:0000256" key="1">
    <source>
        <dbReference type="ARBA" id="ARBA00004141"/>
    </source>
</evidence>
<dbReference type="RefSeq" id="XP_058336942.1">
    <property type="nucleotide sequence ID" value="XM_058492304.1"/>
</dbReference>
<dbReference type="GO" id="GO:0006874">
    <property type="term" value="P:intracellular calcium ion homeostasis"/>
    <property type="evidence" value="ECO:0007669"/>
    <property type="project" value="TreeGrafter"/>
</dbReference>
<dbReference type="InterPro" id="IPR051359">
    <property type="entry name" value="CaCA_antiporter"/>
</dbReference>
<comment type="similarity">
    <text evidence="2">Belongs to the Ca(2+):cation antiporter (CaCA) (TC 2.A.19) family.</text>
</comment>
<feature type="region of interest" description="Disordered" evidence="7">
    <location>
        <begin position="341"/>
        <end position="379"/>
    </location>
</feature>
<evidence type="ECO:0000256" key="2">
    <source>
        <dbReference type="ARBA" id="ARBA00008170"/>
    </source>
</evidence>
<feature type="transmembrane region" description="Helical" evidence="8">
    <location>
        <begin position="127"/>
        <end position="146"/>
    </location>
</feature>
<evidence type="ECO:0000313" key="11">
    <source>
        <dbReference type="EMBL" id="KAJ8652028.1"/>
    </source>
</evidence>
<keyword evidence="5 8" id="KW-1133">Transmembrane helix</keyword>
<feature type="transmembrane region" description="Helical" evidence="8">
    <location>
        <begin position="224"/>
        <end position="247"/>
    </location>
</feature>
<reference evidence="11 12" key="1">
    <citation type="submission" date="2023-03" db="EMBL/GenBank/DDBJ databases">
        <title>Genome sequence of Lichtheimia ornata CBS 291.66.</title>
        <authorList>
            <person name="Mohabir J.T."/>
            <person name="Shea T.P."/>
            <person name="Kurbessoian T."/>
            <person name="Berby B."/>
            <person name="Fontaine J."/>
            <person name="Livny J."/>
            <person name="Gnirke A."/>
            <person name="Stajich J.E."/>
            <person name="Cuomo C.A."/>
        </authorList>
    </citation>
    <scope>NUCLEOTIDE SEQUENCE [LARGE SCALE GENOMIC DNA]</scope>
    <source>
        <strain evidence="11">CBS 291.66</strain>
    </source>
</reference>
<sequence length="696" mass="76543">MALGRQAVLLVSLFFIVKTTSWAWQNAHSTPSAHLLGKRSAPVDEPGIDDTLLQCDAVNLHEDQCAFVLEHCQGVTPGMIDYIRWYYCASGAARPMILIILCAWLLFLFGFVGIAASDFFCPNLQTIAFALRLSESLTGVTFLAFGNGSPDLFSTFSAMNSDMGSLALGELVGAAAFIVSVVAGSMCAIKPFRTKRFSFIRDVSFFTAAVLLIMAIVADGLIYLYEAIILIVFYIIYVLVVVGGNYVMKKRSNYLNLVQRARLEYEENGPEVDNLLRGNDWYGQDVQEDEMELYDEGFETEGYQTGRRGTTHPKLRIRTSLFSAIEFQDVVRSLQHANARASGFTRHHHRRRESDQDISQSVPLSSRNEPSRPTTPVYPSRPSRLYHYFAKIGLDPQQVTFYLFPSLENFSEKSIYSKISSLISAPVIFLLAITLPVVKESAVQGVVLDEDALEMLQDIPDEPVDMNELAESRATWNQWMTAVQLVCAPIFVATVFAVNDVVPAAIILPVAAGFGLLITVAFKLTTSPLRQPRLYWMMSFVGFAIAMVWIYVIANEVVSVLQTVGMALGISDAILGLTVFALGNSLGDLVANVTMAKMGYPMMAMSACFGGPMLNIMLGVGIGATFVTTERNAPYPIELSTTILVSAIGLLVVLVSLLILVPLNNYRMSRIFGIGSIAVYLICTVINLVIEITGNH</sequence>
<evidence type="ECO:0000313" key="12">
    <source>
        <dbReference type="Proteomes" id="UP001234581"/>
    </source>
</evidence>